<gene>
    <name evidence="5" type="ORF">GCM10023195_80900</name>
</gene>
<keyword evidence="2 3" id="KW-0378">Hydrolase</keyword>
<organism evidence="5 6">
    <name type="scientific">Actinoallomurus liliacearum</name>
    <dbReference type="NCBI Taxonomy" id="1080073"/>
    <lineage>
        <taxon>Bacteria</taxon>
        <taxon>Bacillati</taxon>
        <taxon>Actinomycetota</taxon>
        <taxon>Actinomycetes</taxon>
        <taxon>Streptosporangiales</taxon>
        <taxon>Thermomonosporaceae</taxon>
        <taxon>Actinoallomurus</taxon>
    </lineage>
</organism>
<accession>A0ABP8TZG7</accession>
<name>A0ABP8TZG7_9ACTN</name>
<comment type="caution">
    <text evidence="5">The sequence shown here is derived from an EMBL/GenBank/DDBJ whole genome shotgun (WGS) entry which is preliminary data.</text>
</comment>
<sequence length="120" mass="13178">MIARYDRDGRLLWSLPKGHLEADETIEEAAVREVEEETGIRGRIIAPLGSVDYWFSVDRRRVHKTVHHHLLIAVGGALSDGDAEVAEVAWVPLDEVAGRLAYADEQALVAKVPELLAGTA</sequence>
<protein>
    <recommendedName>
        <fullName evidence="4">Nudix hydrolase domain-containing protein</fullName>
    </recommendedName>
</protein>
<reference evidence="6" key="1">
    <citation type="journal article" date="2019" name="Int. J. Syst. Evol. Microbiol.">
        <title>The Global Catalogue of Microorganisms (GCM) 10K type strain sequencing project: providing services to taxonomists for standard genome sequencing and annotation.</title>
        <authorList>
            <consortium name="The Broad Institute Genomics Platform"/>
            <consortium name="The Broad Institute Genome Sequencing Center for Infectious Disease"/>
            <person name="Wu L."/>
            <person name="Ma J."/>
        </authorList>
    </citation>
    <scope>NUCLEOTIDE SEQUENCE [LARGE SCALE GENOMIC DNA]</scope>
    <source>
        <strain evidence="6">JCM 17938</strain>
    </source>
</reference>
<dbReference type="InterPro" id="IPR020084">
    <property type="entry name" value="NUDIX_hydrolase_CS"/>
</dbReference>
<dbReference type="PANTHER" id="PTHR43736:SF1">
    <property type="entry name" value="DIHYDRONEOPTERIN TRIPHOSPHATE DIPHOSPHATASE"/>
    <property type="match status" value="1"/>
</dbReference>
<feature type="domain" description="Nudix hydrolase" evidence="4">
    <location>
        <begin position="1"/>
        <end position="113"/>
    </location>
</feature>
<proteinExistence type="inferred from homology"/>
<evidence type="ECO:0000256" key="2">
    <source>
        <dbReference type="ARBA" id="ARBA00022801"/>
    </source>
</evidence>
<dbReference type="InterPro" id="IPR015797">
    <property type="entry name" value="NUDIX_hydrolase-like_dom_sf"/>
</dbReference>
<dbReference type="PROSITE" id="PS51462">
    <property type="entry name" value="NUDIX"/>
    <property type="match status" value="1"/>
</dbReference>
<dbReference type="EMBL" id="BAABHJ010000040">
    <property type="protein sequence ID" value="GAA4618054.1"/>
    <property type="molecule type" value="Genomic_DNA"/>
</dbReference>
<dbReference type="PRINTS" id="PR00502">
    <property type="entry name" value="NUDIXFAMILY"/>
</dbReference>
<dbReference type="InterPro" id="IPR020476">
    <property type="entry name" value="Nudix_hydrolase"/>
</dbReference>
<dbReference type="Gene3D" id="3.90.79.10">
    <property type="entry name" value="Nucleoside Triphosphate Pyrophosphohydrolase"/>
    <property type="match status" value="1"/>
</dbReference>
<dbReference type="Proteomes" id="UP001500212">
    <property type="component" value="Unassembled WGS sequence"/>
</dbReference>
<dbReference type="SUPFAM" id="SSF55811">
    <property type="entry name" value="Nudix"/>
    <property type="match status" value="1"/>
</dbReference>
<evidence type="ECO:0000256" key="1">
    <source>
        <dbReference type="ARBA" id="ARBA00005582"/>
    </source>
</evidence>
<evidence type="ECO:0000259" key="4">
    <source>
        <dbReference type="PROSITE" id="PS51462"/>
    </source>
</evidence>
<evidence type="ECO:0000313" key="6">
    <source>
        <dbReference type="Proteomes" id="UP001500212"/>
    </source>
</evidence>
<dbReference type="PANTHER" id="PTHR43736">
    <property type="entry name" value="ADP-RIBOSE PYROPHOSPHATASE"/>
    <property type="match status" value="1"/>
</dbReference>
<dbReference type="PROSITE" id="PS00893">
    <property type="entry name" value="NUDIX_BOX"/>
    <property type="match status" value="1"/>
</dbReference>
<keyword evidence="6" id="KW-1185">Reference proteome</keyword>
<comment type="similarity">
    <text evidence="1 3">Belongs to the Nudix hydrolase family.</text>
</comment>
<evidence type="ECO:0000313" key="5">
    <source>
        <dbReference type="EMBL" id="GAA4618054.1"/>
    </source>
</evidence>
<evidence type="ECO:0000256" key="3">
    <source>
        <dbReference type="RuleBase" id="RU003476"/>
    </source>
</evidence>
<dbReference type="Pfam" id="PF00293">
    <property type="entry name" value="NUDIX"/>
    <property type="match status" value="1"/>
</dbReference>
<dbReference type="InterPro" id="IPR000086">
    <property type="entry name" value="NUDIX_hydrolase_dom"/>
</dbReference>